<evidence type="ECO:0000313" key="1">
    <source>
        <dbReference type="EMBL" id="MBD2595263.1"/>
    </source>
</evidence>
<proteinExistence type="predicted"/>
<evidence type="ECO:0000313" key="2">
    <source>
        <dbReference type="Proteomes" id="UP000603457"/>
    </source>
</evidence>
<sequence length="102" mass="11705">MKCTSSNQEPLYTLQLRPRPHETVSLEIPTDTLESLKKIADSRDMSCEALLKFYIGQGLRQDVAKLFSNRVLEVTAQVLAQHIESEAEIFHILQEIRSQTNY</sequence>
<dbReference type="EMBL" id="JACJTB010000014">
    <property type="protein sequence ID" value="MBD2595263.1"/>
    <property type="molecule type" value="Genomic_DNA"/>
</dbReference>
<keyword evidence="2" id="KW-1185">Reference proteome</keyword>
<organism evidence="1 2">
    <name type="scientific">Nostoc spongiaeforme FACHB-130</name>
    <dbReference type="NCBI Taxonomy" id="1357510"/>
    <lineage>
        <taxon>Bacteria</taxon>
        <taxon>Bacillati</taxon>
        <taxon>Cyanobacteriota</taxon>
        <taxon>Cyanophyceae</taxon>
        <taxon>Nostocales</taxon>
        <taxon>Nostocaceae</taxon>
        <taxon>Nostoc</taxon>
    </lineage>
</organism>
<name>A0ABR8FVY3_9NOSO</name>
<evidence type="ECO:0008006" key="3">
    <source>
        <dbReference type="Google" id="ProtNLM"/>
    </source>
</evidence>
<dbReference type="Proteomes" id="UP000603457">
    <property type="component" value="Unassembled WGS sequence"/>
</dbReference>
<protein>
    <recommendedName>
        <fullName evidence="3">CopG family transcriptional regulator</fullName>
    </recommendedName>
</protein>
<comment type="caution">
    <text evidence="1">The sequence shown here is derived from an EMBL/GenBank/DDBJ whole genome shotgun (WGS) entry which is preliminary data.</text>
</comment>
<reference evidence="1 2" key="1">
    <citation type="journal article" date="2020" name="ISME J.">
        <title>Comparative genomics reveals insights into cyanobacterial evolution and habitat adaptation.</title>
        <authorList>
            <person name="Chen M.Y."/>
            <person name="Teng W.K."/>
            <person name="Zhao L."/>
            <person name="Hu C.X."/>
            <person name="Zhou Y.K."/>
            <person name="Han B.P."/>
            <person name="Song L.R."/>
            <person name="Shu W.S."/>
        </authorList>
    </citation>
    <scope>NUCLEOTIDE SEQUENCE [LARGE SCALE GENOMIC DNA]</scope>
    <source>
        <strain evidence="1 2">FACHB-130</strain>
    </source>
</reference>
<gene>
    <name evidence="1" type="ORF">H6G74_13120</name>
</gene>
<accession>A0ABR8FVY3</accession>